<dbReference type="Proteomes" id="UP001050691">
    <property type="component" value="Unassembled WGS sequence"/>
</dbReference>
<dbReference type="PANTHER" id="PTHR31685">
    <property type="entry name" value="INTEGRAL MEMBRANE PROTEIN (AFU_ORTHOLOGUE AFUA_6G12730)-RELATED"/>
    <property type="match status" value="1"/>
</dbReference>
<feature type="domain" description="Protein YTP1-like C-terminal" evidence="3">
    <location>
        <begin position="297"/>
        <end position="505"/>
    </location>
</feature>
<keyword evidence="2" id="KW-0472">Membrane</keyword>
<evidence type="ECO:0000256" key="1">
    <source>
        <dbReference type="SAM" id="MobiDB-lite"/>
    </source>
</evidence>
<dbReference type="PANTHER" id="PTHR31685:SF3">
    <property type="entry name" value="INTEGRAL MEMBRANE PROTEIN (AFU_ORTHOLOGUE AFUA_6G12730)"/>
    <property type="match status" value="1"/>
</dbReference>
<keyword evidence="2" id="KW-0812">Transmembrane</keyword>
<organism evidence="4 5">
    <name type="scientific">Clathrus columnatus</name>
    <dbReference type="NCBI Taxonomy" id="1419009"/>
    <lineage>
        <taxon>Eukaryota</taxon>
        <taxon>Fungi</taxon>
        <taxon>Dikarya</taxon>
        <taxon>Basidiomycota</taxon>
        <taxon>Agaricomycotina</taxon>
        <taxon>Agaricomycetes</taxon>
        <taxon>Phallomycetidae</taxon>
        <taxon>Phallales</taxon>
        <taxon>Clathraceae</taxon>
        <taxon>Clathrus</taxon>
    </lineage>
</organism>
<sequence length="538" mass="59805">MAMTTAPPMFLSDHDHGNHHAAPLLELNETEVLLGHAPDPLSYWSHDYELPKEQDINNWRFVMVLHVLGSSLAFFVLLPMGELPSPTAALPLRPLIFARKVSHFVRYEGSTHGSMGYFILLCASALVAWDALGFIGRALTFFKSAEPKTTRGFWSNVILNESRTSEPEYVSLVHEEPVEYLELEHGRATTSSGHNDDSRVSSSDSLQNEHPQWHHSNVSQGTFVNAAPTNRHRRHISMISTFSDDTLHNPIQQRSRTGSQDESSEVVPLKIRIGRILLATVERILILSGYVQLVSGLTVYSGAWGDLGWAWNRLPARRAHKMVSAEAVESGVVFLYGITNVWMERFGAASGDPFTTKEIQHISIAAMFWFAGFLGLALESSRLRSWLSARSLSAMKVDDQITPPPSYAGSFNPFPALVIGVTGAAMSAHHQTYLFQVQVHALWGFFLTAGAVLRCLTYFFLWLRPPHSILPSRPPTEALTSFALACGGLTFIMSTEQITFAAMRRGMAVVGFNGFLHHRARMSPSRDVPHKVLFDENA</sequence>
<accession>A0AAV5A4Q2</accession>
<evidence type="ECO:0000313" key="5">
    <source>
        <dbReference type="Proteomes" id="UP001050691"/>
    </source>
</evidence>
<dbReference type="InterPro" id="IPR018827">
    <property type="entry name" value="YTP1_C"/>
</dbReference>
<feature type="transmembrane region" description="Helical" evidence="2">
    <location>
        <begin position="441"/>
        <end position="462"/>
    </location>
</feature>
<evidence type="ECO:0000259" key="3">
    <source>
        <dbReference type="Pfam" id="PF10355"/>
    </source>
</evidence>
<evidence type="ECO:0000256" key="2">
    <source>
        <dbReference type="SAM" id="Phobius"/>
    </source>
</evidence>
<feature type="transmembrane region" description="Helical" evidence="2">
    <location>
        <begin position="322"/>
        <end position="339"/>
    </location>
</feature>
<gene>
    <name evidence="4" type="ORF">Clacol_001837</name>
</gene>
<comment type="caution">
    <text evidence="4">The sequence shown here is derived from an EMBL/GenBank/DDBJ whole genome shotgun (WGS) entry which is preliminary data.</text>
</comment>
<dbReference type="Pfam" id="PF10355">
    <property type="entry name" value="Ytp1"/>
    <property type="match status" value="1"/>
</dbReference>
<proteinExistence type="predicted"/>
<evidence type="ECO:0000313" key="4">
    <source>
        <dbReference type="EMBL" id="GJJ07633.1"/>
    </source>
</evidence>
<feature type="transmembrane region" description="Helical" evidence="2">
    <location>
        <begin position="61"/>
        <end position="81"/>
    </location>
</feature>
<feature type="region of interest" description="Disordered" evidence="1">
    <location>
        <begin position="187"/>
        <end position="221"/>
    </location>
</feature>
<feature type="compositionally biased region" description="Polar residues" evidence="1">
    <location>
        <begin position="200"/>
        <end position="221"/>
    </location>
</feature>
<dbReference type="AlphaFoldDB" id="A0AAV5A4Q2"/>
<dbReference type="EMBL" id="BPWL01000002">
    <property type="protein sequence ID" value="GJJ07633.1"/>
    <property type="molecule type" value="Genomic_DNA"/>
</dbReference>
<feature type="transmembrane region" description="Helical" evidence="2">
    <location>
        <begin position="115"/>
        <end position="135"/>
    </location>
</feature>
<feature type="transmembrane region" description="Helical" evidence="2">
    <location>
        <begin position="482"/>
        <end position="503"/>
    </location>
</feature>
<reference evidence="4" key="1">
    <citation type="submission" date="2021-10" db="EMBL/GenBank/DDBJ databases">
        <title>De novo Genome Assembly of Clathrus columnatus (Basidiomycota, Fungi) Using Illumina and Nanopore Sequence Data.</title>
        <authorList>
            <person name="Ogiso-Tanaka E."/>
            <person name="Itagaki H."/>
            <person name="Hosoya T."/>
            <person name="Hosaka K."/>
        </authorList>
    </citation>
    <scope>NUCLEOTIDE SEQUENCE</scope>
    <source>
        <strain evidence="4">MO-923</strain>
    </source>
</reference>
<keyword evidence="2" id="KW-1133">Transmembrane helix</keyword>
<name>A0AAV5A4Q2_9AGAM</name>
<protein>
    <recommendedName>
        <fullName evidence="3">Protein YTP1-like C-terminal domain-containing protein</fullName>
    </recommendedName>
</protein>
<feature type="transmembrane region" description="Helical" evidence="2">
    <location>
        <begin position="359"/>
        <end position="378"/>
    </location>
</feature>
<keyword evidence="5" id="KW-1185">Reference proteome</keyword>